<organism evidence="8 9">
    <name type="scientific">Prorocentrum cordatum</name>
    <dbReference type="NCBI Taxonomy" id="2364126"/>
    <lineage>
        <taxon>Eukaryota</taxon>
        <taxon>Sar</taxon>
        <taxon>Alveolata</taxon>
        <taxon>Dinophyceae</taxon>
        <taxon>Prorocentrales</taxon>
        <taxon>Prorocentraceae</taxon>
        <taxon>Prorocentrum</taxon>
    </lineage>
</organism>
<keyword evidence="3 5" id="KW-1133">Transmembrane helix</keyword>
<feature type="transmembrane region" description="Helical" evidence="5">
    <location>
        <begin position="204"/>
        <end position="221"/>
    </location>
</feature>
<gene>
    <name evidence="8" type="ORF">PCOR1329_LOCUS14992</name>
</gene>
<accession>A0ABN9QUA5</accession>
<evidence type="ECO:0000256" key="2">
    <source>
        <dbReference type="ARBA" id="ARBA00022692"/>
    </source>
</evidence>
<name>A0ABN9QUA5_9DINO</name>
<feature type="transmembrane region" description="Helical" evidence="5">
    <location>
        <begin position="227"/>
        <end position="250"/>
    </location>
</feature>
<evidence type="ECO:0000313" key="8">
    <source>
        <dbReference type="EMBL" id="CAK0809858.1"/>
    </source>
</evidence>
<feature type="domain" description="Amino acid transporter transmembrane" evidence="7">
    <location>
        <begin position="6"/>
        <end position="257"/>
    </location>
</feature>
<feature type="transmembrane region" description="Helical" evidence="5">
    <location>
        <begin position="295"/>
        <end position="320"/>
    </location>
</feature>
<dbReference type="PANTHER" id="PTHR22950">
    <property type="entry name" value="AMINO ACID TRANSPORTER"/>
    <property type="match status" value="1"/>
</dbReference>
<dbReference type="InterPro" id="IPR013057">
    <property type="entry name" value="AA_transpt_TM"/>
</dbReference>
<keyword evidence="6" id="KW-0732">Signal</keyword>
<sequence length="324" mass="35228">MLGLCVLLYAVLMVIRDSVLHSPQEWGPDVVMFEWRMGAFEAIALNTHAFVAHYNAPKLFSELYRPSYRRWLAVVVLAYGTAFSVYSVFSYMGLRRFEGAVRGNILRNYGPDVAVLAAWLGMGFSIAFTYPLVFNSTREAAVNLFVAAREVSKSMPSIQLSQKKPWDARGTSQRAAIRQRSPSEVNMLGELSEDDDHPMPHKPGRRATVLLVFLTMIVGTMCEDVGIVNALAGSMMGVMICLVLPGLLFLSTARLQLQRVTGNSLAKPFLRGHSPAGTSLPAVPHGQRGRLALRLAVVAGAVTAVVGVIVSIIGTIVILASHSS</sequence>
<protein>
    <recommendedName>
        <fullName evidence="7">Amino acid transporter transmembrane domain-containing protein</fullName>
    </recommendedName>
</protein>
<dbReference type="EMBL" id="CAUYUJ010004503">
    <property type="protein sequence ID" value="CAK0809858.1"/>
    <property type="molecule type" value="Genomic_DNA"/>
</dbReference>
<proteinExistence type="predicted"/>
<evidence type="ECO:0000256" key="1">
    <source>
        <dbReference type="ARBA" id="ARBA00004141"/>
    </source>
</evidence>
<dbReference type="Pfam" id="PF01490">
    <property type="entry name" value="Aa_trans"/>
    <property type="match status" value="1"/>
</dbReference>
<feature type="signal peptide" evidence="6">
    <location>
        <begin position="1"/>
        <end position="21"/>
    </location>
</feature>
<evidence type="ECO:0000256" key="5">
    <source>
        <dbReference type="SAM" id="Phobius"/>
    </source>
</evidence>
<keyword evidence="4 5" id="KW-0472">Membrane</keyword>
<comment type="caution">
    <text evidence="8">The sequence shown here is derived from an EMBL/GenBank/DDBJ whole genome shotgun (WGS) entry which is preliminary data.</text>
</comment>
<evidence type="ECO:0000256" key="6">
    <source>
        <dbReference type="SAM" id="SignalP"/>
    </source>
</evidence>
<evidence type="ECO:0000259" key="7">
    <source>
        <dbReference type="Pfam" id="PF01490"/>
    </source>
</evidence>
<keyword evidence="2 5" id="KW-0812">Transmembrane</keyword>
<feature type="transmembrane region" description="Helical" evidence="5">
    <location>
        <begin position="71"/>
        <end position="93"/>
    </location>
</feature>
<evidence type="ECO:0000313" key="9">
    <source>
        <dbReference type="Proteomes" id="UP001189429"/>
    </source>
</evidence>
<reference evidence="8" key="1">
    <citation type="submission" date="2023-10" db="EMBL/GenBank/DDBJ databases">
        <authorList>
            <person name="Chen Y."/>
            <person name="Shah S."/>
            <person name="Dougan E. K."/>
            <person name="Thang M."/>
            <person name="Chan C."/>
        </authorList>
    </citation>
    <scope>NUCLEOTIDE SEQUENCE [LARGE SCALE GENOMIC DNA]</scope>
</reference>
<dbReference type="Proteomes" id="UP001189429">
    <property type="component" value="Unassembled WGS sequence"/>
</dbReference>
<feature type="transmembrane region" description="Helical" evidence="5">
    <location>
        <begin position="113"/>
        <end position="133"/>
    </location>
</feature>
<evidence type="ECO:0000256" key="3">
    <source>
        <dbReference type="ARBA" id="ARBA00022989"/>
    </source>
</evidence>
<keyword evidence="9" id="KW-1185">Reference proteome</keyword>
<feature type="chain" id="PRO_5046609720" description="Amino acid transporter transmembrane domain-containing protein" evidence="6">
    <location>
        <begin position="22"/>
        <end position="324"/>
    </location>
</feature>
<comment type="subcellular location">
    <subcellularLocation>
        <location evidence="1">Membrane</location>
        <topology evidence="1">Multi-pass membrane protein</topology>
    </subcellularLocation>
</comment>
<evidence type="ECO:0000256" key="4">
    <source>
        <dbReference type="ARBA" id="ARBA00023136"/>
    </source>
</evidence>